<keyword evidence="4 5" id="KW-0648">Protein biosynthesis</keyword>
<reference evidence="7 8" key="1">
    <citation type="submission" date="2023-07" db="EMBL/GenBank/DDBJ databases">
        <title>Genomic Encyclopedia of Type Strains, Phase IV (KMG-IV): sequencing the most valuable type-strain genomes for metagenomic binning, comparative biology and taxonomic classification.</title>
        <authorList>
            <person name="Goeker M."/>
        </authorList>
    </citation>
    <scope>NUCLEOTIDE SEQUENCE [LARGE SCALE GENOMIC DNA]</scope>
    <source>
        <strain evidence="7 8">DSM 25924</strain>
    </source>
</reference>
<sequence>MDGLTLATLVREWKEEWVGCRVDKIQQPTASEILLSLRHRQGSRWLLLSAHKAYARVHFLTGQKPVAPPEPPRFCMQLRRHIEGGRLLDVRQLELDRVVQFFFSARSELGDLNYFVLTLEIMGKHSNLILTTAHPDGQPDEIIDAIYFVDSSKSRVRQIFPGIPYEFPPTQKKIHPLEMTAKDLPLLDKQDWLGKANQLSLIKQIAGLGPTSARESLYRCSDVAEEAQLALEIRRLATFSLRHPEPHIGLDEEEKATAYAPFPLHSYPKSIAVSNMSEAVAQVFHRLVSIHQETGEYKALSDAIRKAQDRLRGKLAKISALQEDSHEHDRLRMFGELLLAYGYSLPRGAKEAVLPSFEDEEKMIHIPLDPAKTAMENAQTYFRQSSKRKRSIEILEQEKRSAEADLLYLDSVLSQLRDASLQELPEIRKELENEGFLKKIEIRGKKPAKQSQRPSQPDHYLSNDGWSIWVGRNNQQNDRLSIKSARPHDLWLHVQDGAGSHVLIRREGNQEIPQKTLEEAALLAAYFSKSRDSSNVAVVYTEARHVWKPNGARPGHVLYDHQQTLFVTPRQVDMEALLKRKNQV</sequence>
<accession>A0ABT9LVY3</accession>
<evidence type="ECO:0000313" key="8">
    <source>
        <dbReference type="Proteomes" id="UP001229209"/>
    </source>
</evidence>
<name>A0ABT9LVY3_9BACL</name>
<dbReference type="PANTHER" id="PTHR15239">
    <property type="entry name" value="NUCLEAR EXPORT MEDIATOR FACTOR NEMF"/>
    <property type="match status" value="1"/>
</dbReference>
<organism evidence="7 8">
    <name type="scientific">Alicyclobacillus tolerans</name>
    <dbReference type="NCBI Taxonomy" id="90970"/>
    <lineage>
        <taxon>Bacteria</taxon>
        <taxon>Bacillati</taxon>
        <taxon>Bacillota</taxon>
        <taxon>Bacilli</taxon>
        <taxon>Bacillales</taxon>
        <taxon>Alicyclobacillaceae</taxon>
        <taxon>Alicyclobacillus</taxon>
    </lineage>
</organism>
<evidence type="ECO:0000259" key="6">
    <source>
        <dbReference type="Pfam" id="PF05670"/>
    </source>
</evidence>
<gene>
    <name evidence="5" type="primary">rqcH</name>
    <name evidence="7" type="ORF">J2S04_001360</name>
</gene>
<protein>
    <recommendedName>
        <fullName evidence="5">Rqc2 homolog RqcH</fullName>
        <shortName evidence="5">RqcH</shortName>
    </recommendedName>
</protein>
<evidence type="ECO:0000256" key="4">
    <source>
        <dbReference type="ARBA" id="ARBA00022917"/>
    </source>
</evidence>
<feature type="coiled-coil region" evidence="5">
    <location>
        <begin position="290"/>
        <end position="324"/>
    </location>
</feature>
<evidence type="ECO:0000256" key="1">
    <source>
        <dbReference type="ARBA" id="ARBA00022555"/>
    </source>
</evidence>
<keyword evidence="5" id="KW-0175">Coiled coil</keyword>
<dbReference type="InterPro" id="IPR043682">
    <property type="entry name" value="RqcH_bacterial"/>
</dbReference>
<proteinExistence type="inferred from homology"/>
<dbReference type="Pfam" id="PF05670">
    <property type="entry name" value="NFACT-R_1"/>
    <property type="match status" value="1"/>
</dbReference>
<dbReference type="RefSeq" id="WP_306954025.1">
    <property type="nucleotide sequence ID" value="NZ_JAURUO010000006.1"/>
</dbReference>
<dbReference type="Gene3D" id="2.30.310.10">
    <property type="entry name" value="ibrinogen binding protein from staphylococcus aureus domain"/>
    <property type="match status" value="1"/>
</dbReference>
<keyword evidence="1 5" id="KW-0820">tRNA-binding</keyword>
<evidence type="ECO:0000313" key="7">
    <source>
        <dbReference type="EMBL" id="MDP9728423.1"/>
    </source>
</evidence>
<dbReference type="InterPro" id="IPR008532">
    <property type="entry name" value="NFACT_RNA-bd"/>
</dbReference>
<dbReference type="Pfam" id="PF05833">
    <property type="entry name" value="NFACT_N"/>
    <property type="match status" value="1"/>
</dbReference>
<comment type="caution">
    <text evidence="7">The sequence shown here is derived from an EMBL/GenBank/DDBJ whole genome shotgun (WGS) entry which is preliminary data.</text>
</comment>
<dbReference type="EMBL" id="JAURUO010000006">
    <property type="protein sequence ID" value="MDP9728423.1"/>
    <property type="molecule type" value="Genomic_DNA"/>
</dbReference>
<keyword evidence="8" id="KW-1185">Reference proteome</keyword>
<feature type="domain" description="NFACT RNA-binding" evidence="6">
    <location>
        <begin position="460"/>
        <end position="551"/>
    </location>
</feature>
<keyword evidence="3 5" id="KW-0694">RNA-binding</keyword>
<comment type="function">
    <text evidence="5">Key component of the ribosome quality control system (RQC), a ribosome-associated complex that mediates the extraction of incompletely synthesized nascent chains from stalled ribosomes and their subsequent degradation. RqcH recruits Ala-charged tRNA, and with RqcP directs the elongation of stalled nascent chains on 50S ribosomal subunits, leading to non-templated C-terminal alanine extensions (Ala tail). The Ala tail promotes nascent chain degradation. May add between 1 and at least 8 Ala residues. Binds to stalled 50S ribosomal subunits.</text>
</comment>
<dbReference type="Proteomes" id="UP001229209">
    <property type="component" value="Unassembled WGS sequence"/>
</dbReference>
<comment type="similarity">
    <text evidence="5">Belongs to the NEMF family.</text>
</comment>
<dbReference type="InterPro" id="IPR051608">
    <property type="entry name" value="RQC_Subunit_NEMF"/>
</dbReference>
<evidence type="ECO:0000256" key="2">
    <source>
        <dbReference type="ARBA" id="ARBA00022730"/>
    </source>
</evidence>
<evidence type="ECO:0000256" key="5">
    <source>
        <dbReference type="HAMAP-Rule" id="MF_00844"/>
    </source>
</evidence>
<comment type="subunit">
    <text evidence="5">Associates with stalled 50S ribosomal subunits. Binds to RqcP.</text>
</comment>
<keyword evidence="2 5" id="KW-0699">rRNA-binding</keyword>
<evidence type="ECO:0000256" key="3">
    <source>
        <dbReference type="ARBA" id="ARBA00022884"/>
    </source>
</evidence>
<dbReference type="PANTHER" id="PTHR15239:SF6">
    <property type="entry name" value="RIBOSOME QUALITY CONTROL COMPLEX SUBUNIT NEMF"/>
    <property type="match status" value="1"/>
</dbReference>
<dbReference type="HAMAP" id="MF_00844_B">
    <property type="entry name" value="RqcH_B"/>
    <property type="match status" value="1"/>
</dbReference>